<dbReference type="SUPFAM" id="SSF57535">
    <property type="entry name" value="Complement control module/SCR domain"/>
    <property type="match status" value="2"/>
</dbReference>
<keyword evidence="17" id="KW-0472">Membrane</keyword>
<keyword evidence="18 22" id="KW-1015">Disulfide bond</keyword>
<evidence type="ECO:0000256" key="5">
    <source>
        <dbReference type="ARBA" id="ARBA00022525"/>
    </source>
</evidence>
<dbReference type="STRING" id="33528.ENSGAFP00000011652"/>
<dbReference type="PROSITE" id="PS50923">
    <property type="entry name" value="SUSHI"/>
    <property type="match status" value="2"/>
</dbReference>
<dbReference type="InterPro" id="IPR020864">
    <property type="entry name" value="MACPF"/>
</dbReference>
<evidence type="ECO:0000256" key="20">
    <source>
        <dbReference type="ARBA" id="ARBA00023298"/>
    </source>
</evidence>
<evidence type="ECO:0000256" key="12">
    <source>
        <dbReference type="ARBA" id="ARBA00022737"/>
    </source>
</evidence>
<keyword evidence="15" id="KW-0180">Complement pathway</keyword>
<dbReference type="Gene3D" id="4.10.400.10">
    <property type="entry name" value="Low-density Lipoprotein Receptor"/>
    <property type="match status" value="1"/>
</dbReference>
<keyword evidence="5" id="KW-0964">Secreted</keyword>
<feature type="domain" description="MACPF" evidence="25">
    <location>
        <begin position="242"/>
        <end position="587"/>
    </location>
</feature>
<evidence type="ECO:0000259" key="25">
    <source>
        <dbReference type="PROSITE" id="PS51412"/>
    </source>
</evidence>
<dbReference type="Pfam" id="PF01823">
    <property type="entry name" value="MACPF"/>
    <property type="match status" value="1"/>
</dbReference>
<keyword evidence="9 22" id="KW-0768">Sushi</keyword>
<evidence type="ECO:0000256" key="9">
    <source>
        <dbReference type="ARBA" id="ARBA00022659"/>
    </source>
</evidence>
<dbReference type="GO" id="GO:0045087">
    <property type="term" value="P:innate immune response"/>
    <property type="evidence" value="ECO:0007669"/>
    <property type="project" value="UniProtKB-KW"/>
</dbReference>
<accession>A0A315W0Q9</accession>
<evidence type="ECO:0000313" key="26">
    <source>
        <dbReference type="EMBL" id="PWA29245.1"/>
    </source>
</evidence>
<comment type="caution">
    <text evidence="26">The sequence shown here is derived from an EMBL/GenBank/DDBJ whole genome shotgun (WGS) entry which is preliminary data.</text>
</comment>
<dbReference type="PROSITE" id="PS00279">
    <property type="entry name" value="MACPF_1"/>
    <property type="match status" value="1"/>
</dbReference>
<dbReference type="Pfam" id="PF21195">
    <property type="entry name" value="EGF_C8A_B_C6"/>
    <property type="match status" value="1"/>
</dbReference>
<keyword evidence="8" id="KW-0399">Innate immunity</keyword>
<dbReference type="InterPro" id="IPR003884">
    <property type="entry name" value="FacI_MAC"/>
</dbReference>
<keyword evidence="10" id="KW-0812">Transmembrane</keyword>
<evidence type="ECO:0000256" key="2">
    <source>
        <dbReference type="ARBA" id="ARBA00004613"/>
    </source>
</evidence>
<dbReference type="PRINTS" id="PR00764">
    <property type="entry name" value="COMPLEMENTC9"/>
</dbReference>
<comment type="similarity">
    <text evidence="3">Belongs to the complement C6/C7/C8/C9 family.</text>
</comment>
<evidence type="ECO:0000256" key="19">
    <source>
        <dbReference type="ARBA" id="ARBA00023180"/>
    </source>
</evidence>
<evidence type="ECO:0000256" key="4">
    <source>
        <dbReference type="ARBA" id="ARBA00022452"/>
    </source>
</evidence>
<dbReference type="SMART" id="SM00457">
    <property type="entry name" value="MACPF"/>
    <property type="match status" value="1"/>
</dbReference>
<feature type="disulfide bond" evidence="21">
    <location>
        <begin position="212"/>
        <end position="230"/>
    </location>
</feature>
<dbReference type="EMBL" id="NHOQ01000636">
    <property type="protein sequence ID" value="PWA29245.1"/>
    <property type="molecule type" value="Genomic_DNA"/>
</dbReference>
<dbReference type="Pfam" id="PF00090">
    <property type="entry name" value="TSP_1"/>
    <property type="match status" value="3"/>
</dbReference>
<dbReference type="SUPFAM" id="SSF82895">
    <property type="entry name" value="TSP-1 type 1 repeat"/>
    <property type="match status" value="2"/>
</dbReference>
<dbReference type="InterPro" id="IPR036383">
    <property type="entry name" value="TSP1_rpt_sf"/>
</dbReference>
<dbReference type="PROSITE" id="PS01209">
    <property type="entry name" value="LDLRA_1"/>
    <property type="match status" value="1"/>
</dbReference>
<keyword evidence="4" id="KW-1134">Transmembrane beta strand</keyword>
<dbReference type="SMART" id="SM00192">
    <property type="entry name" value="LDLa"/>
    <property type="match status" value="1"/>
</dbReference>
<feature type="non-terminal residue" evidence="26">
    <location>
        <position position="1"/>
    </location>
</feature>
<evidence type="ECO:0000256" key="18">
    <source>
        <dbReference type="ARBA" id="ARBA00023157"/>
    </source>
</evidence>
<dbReference type="Pfam" id="PF21288">
    <property type="entry name" value="Kazal_C6"/>
    <property type="match status" value="1"/>
</dbReference>
<comment type="caution">
    <text evidence="22">Lacks conserved residue(s) required for the propagation of feature annotation.</text>
</comment>
<evidence type="ECO:0000256" key="11">
    <source>
        <dbReference type="ARBA" id="ARBA00022729"/>
    </source>
</evidence>
<keyword evidence="14" id="KW-0391">Immunity</keyword>
<evidence type="ECO:0000256" key="6">
    <source>
        <dbReference type="ARBA" id="ARBA00022536"/>
    </source>
</evidence>
<sequence length="1130" mass="127364">APTGEEGNRLLKRFGAFDKRPHRRGGEQVAETVWREQQQLKMLSCSTAPSRSMMLPLLLLGFISGSLACHCDLYSWTSWSACTTTCNYGTQTRNRNFRYDDYFWKNSCPQICPKTETRGCNQQACPINCVLSEFSRWSDCSPCAKKQAGPQSHQHTASFTFTLETTFRTRSVVRPAQFGGSECSVELTEERPCYPSKECQLPPVDCRGDFKCDNGRCVNSTLTCNKQNDCGDNSDERDCGAFSFVCPSERRPAPGVDLVGNGFDFLAEEPRGDVLDNMFMGGSCIIRRPQSTLVYHRVPYNFKTFDIKVGVLEDFSTDPQQVVSEPVEIKRSNQREQNTRDPDDFLFVLFYVHSSSSSSLTSSKEAFEASKKKDSKFFRVHQLLPVSSFTVKDPQDLVLSLPFLRFLHALPLDYNYALYREIFQRFGTHYYSSGKLGGHYDLLYQYSREEMRSSGETDETVNGCLRKDVFWTVILYTEFSSVQRCTNNRMTEKYQGSFIQASEKSFSRVKGGGAREAGALAWERQGAAPDKTSYKNWAKSVIDSPALVDYKLRPIIDLVRGIPCAVTKRRHLRKALLQYLEEFDTCKCSPCPNNAKPVLSGTECKCVCQTGTFGTNCELRAPDYTSEAVDGYWSCWGPWSSCSATMRRHRTRKCDNPAPLRGGQPCDGPNKLEERCPLSLFEKKESCDNDDEFTVGWRDELPPGVEGCLRPQRPNHSFLRKSKQYYSFGEDEEFQCFTGFELVGFQFINCQPDGTWSQPKGRCIRRLCVAPEVPENMELHPPKATFRVGESVGFNCNETGLMPMPRGLYRCSSKLTWEPPLPADLRCTDEQPFVPDGQCGPGQRRQRSGCVCIERESCLSQTASLCVLNVNLDRPVSMSLCSFQAGRCHGDPLFYISEGECNLDEETKLEWPRFRAKMSARSSLHVPCGLDTCYDWETCTASKKCQCKAALDCPRTSDQMFCVKLKPMQMIRSMSLCTLGAISYSGREYEILNEGFEAQQTSHGSKSRKLIRRMVSPAHLLDPTSHSVMFAAPPSSPEVTHKGAEPAGHSDGLRHSHFRWDSTIKKVVPGLQSLQEVNVSSSGLLQSVSAARVKLRPKQRSAPSWQTPNQTLLGPTREQNSTDDLEPEHF</sequence>
<proteinExistence type="inferred from homology"/>
<dbReference type="GO" id="GO:0044218">
    <property type="term" value="C:other organism cell membrane"/>
    <property type="evidence" value="ECO:0007669"/>
    <property type="project" value="UniProtKB-KW"/>
</dbReference>
<keyword evidence="6" id="KW-0245">EGF-like domain</keyword>
<dbReference type="PANTHER" id="PTHR45742">
    <property type="entry name" value="COMPLEMENT COMPONENT C6"/>
    <property type="match status" value="1"/>
</dbReference>
<evidence type="ECO:0000256" key="23">
    <source>
        <dbReference type="SAM" id="MobiDB-lite"/>
    </source>
</evidence>
<dbReference type="InterPro" id="IPR023415">
    <property type="entry name" value="LDLR_class-A_CS"/>
</dbReference>
<dbReference type="CDD" id="cd00033">
    <property type="entry name" value="CCP"/>
    <property type="match status" value="2"/>
</dbReference>
<dbReference type="SMART" id="SM00209">
    <property type="entry name" value="TSP1"/>
    <property type="match status" value="3"/>
</dbReference>
<keyword evidence="12" id="KW-0677">Repeat</keyword>
<dbReference type="Proteomes" id="UP000250572">
    <property type="component" value="Unassembled WGS sequence"/>
</dbReference>
<evidence type="ECO:0000313" key="27">
    <source>
        <dbReference type="Proteomes" id="UP000250572"/>
    </source>
</evidence>
<organism evidence="26 27">
    <name type="scientific">Gambusia affinis</name>
    <name type="common">Western mosquitofish</name>
    <name type="synonym">Heterandria affinis</name>
    <dbReference type="NCBI Taxonomy" id="33528"/>
    <lineage>
        <taxon>Eukaryota</taxon>
        <taxon>Metazoa</taxon>
        <taxon>Chordata</taxon>
        <taxon>Craniata</taxon>
        <taxon>Vertebrata</taxon>
        <taxon>Euteleostomi</taxon>
        <taxon>Actinopterygii</taxon>
        <taxon>Neopterygii</taxon>
        <taxon>Teleostei</taxon>
        <taxon>Neoteleostei</taxon>
        <taxon>Acanthomorphata</taxon>
        <taxon>Ovalentaria</taxon>
        <taxon>Atherinomorphae</taxon>
        <taxon>Cyprinodontiformes</taxon>
        <taxon>Poeciliidae</taxon>
        <taxon>Poeciliinae</taxon>
        <taxon>Gambusia</taxon>
    </lineage>
</organism>
<evidence type="ECO:0000256" key="14">
    <source>
        <dbReference type="ARBA" id="ARBA00022859"/>
    </source>
</evidence>
<dbReference type="PANTHER" id="PTHR45742:SF4">
    <property type="entry name" value="COMPLEMENT COMPONENT C6"/>
    <property type="match status" value="1"/>
</dbReference>
<keyword evidence="20" id="KW-1053">Target membrane</keyword>
<evidence type="ECO:0008006" key="28">
    <source>
        <dbReference type="Google" id="ProtNLM"/>
    </source>
</evidence>
<dbReference type="InterPro" id="IPR048831">
    <property type="entry name" value="C8A_B_C6_EGF-like"/>
</dbReference>
<feature type="region of interest" description="Disordered" evidence="23">
    <location>
        <begin position="1033"/>
        <end position="1055"/>
    </location>
</feature>
<dbReference type="SUPFAM" id="SSF57424">
    <property type="entry name" value="LDL receptor-like module"/>
    <property type="match status" value="1"/>
</dbReference>
<feature type="compositionally biased region" description="Acidic residues" evidence="23">
    <location>
        <begin position="1121"/>
        <end position="1130"/>
    </location>
</feature>
<feature type="non-terminal residue" evidence="26">
    <location>
        <position position="1130"/>
    </location>
</feature>
<evidence type="ECO:0000256" key="15">
    <source>
        <dbReference type="ARBA" id="ARBA00022875"/>
    </source>
</evidence>
<dbReference type="PROSITE" id="PS51412">
    <property type="entry name" value="MACPF_2"/>
    <property type="match status" value="1"/>
</dbReference>
<dbReference type="SMART" id="SM00032">
    <property type="entry name" value="CCP"/>
    <property type="match status" value="2"/>
</dbReference>
<dbReference type="PROSITE" id="PS50068">
    <property type="entry name" value="LDLRA_2"/>
    <property type="match status" value="1"/>
</dbReference>
<feature type="domain" description="Sushi" evidence="24">
    <location>
        <begin position="766"/>
        <end position="829"/>
    </location>
</feature>
<dbReference type="AlphaFoldDB" id="A0A315W0Q9"/>
<evidence type="ECO:0000256" key="10">
    <source>
        <dbReference type="ARBA" id="ARBA00022692"/>
    </source>
</evidence>
<feature type="disulfide bond" evidence="22">
    <location>
        <begin position="768"/>
        <end position="811"/>
    </location>
</feature>
<dbReference type="GO" id="GO:0005576">
    <property type="term" value="C:extracellular region"/>
    <property type="evidence" value="ECO:0007669"/>
    <property type="project" value="UniProtKB-SubCell"/>
</dbReference>
<feature type="domain" description="Sushi" evidence="24">
    <location>
        <begin position="706"/>
        <end position="765"/>
    </location>
</feature>
<dbReference type="GO" id="GO:0005579">
    <property type="term" value="C:membrane attack complex"/>
    <property type="evidence" value="ECO:0007669"/>
    <property type="project" value="UniProtKB-KW"/>
</dbReference>
<keyword evidence="19" id="KW-0325">Glycoprotein</keyword>
<dbReference type="Pfam" id="PF00084">
    <property type="entry name" value="Sushi"/>
    <property type="match status" value="2"/>
</dbReference>
<evidence type="ECO:0000256" key="21">
    <source>
        <dbReference type="PROSITE-ProRule" id="PRU00124"/>
    </source>
</evidence>
<dbReference type="GO" id="GO:0006958">
    <property type="term" value="P:complement activation, classical pathway"/>
    <property type="evidence" value="ECO:0007669"/>
    <property type="project" value="UniProtKB-KW"/>
</dbReference>
<dbReference type="InterPro" id="IPR000884">
    <property type="entry name" value="TSP1_rpt"/>
</dbReference>
<dbReference type="InterPro" id="IPR000436">
    <property type="entry name" value="Sushi_SCR_CCP_dom"/>
</dbReference>
<feature type="compositionally biased region" description="Polar residues" evidence="23">
    <location>
        <begin position="1101"/>
        <end position="1119"/>
    </location>
</feature>
<evidence type="ECO:0000256" key="16">
    <source>
        <dbReference type="ARBA" id="ARBA00023058"/>
    </source>
</evidence>
<evidence type="ECO:0000256" key="22">
    <source>
        <dbReference type="PROSITE-ProRule" id="PRU00302"/>
    </source>
</evidence>
<keyword evidence="16" id="KW-0473">Membrane attack complex</keyword>
<dbReference type="GO" id="GO:0031640">
    <property type="term" value="P:killing of cells of another organism"/>
    <property type="evidence" value="ECO:0007669"/>
    <property type="project" value="UniProtKB-KW"/>
</dbReference>
<feature type="disulfide bond" evidence="21">
    <location>
        <begin position="224"/>
        <end position="239"/>
    </location>
</feature>
<keyword evidence="13" id="KW-0204">Cytolysis</keyword>
<evidence type="ECO:0000256" key="8">
    <source>
        <dbReference type="ARBA" id="ARBA00022588"/>
    </source>
</evidence>
<feature type="region of interest" description="Disordered" evidence="23">
    <location>
        <begin position="1095"/>
        <end position="1130"/>
    </location>
</feature>
<dbReference type="PROSITE" id="PS50092">
    <property type="entry name" value="TSP1"/>
    <property type="match status" value="3"/>
</dbReference>
<dbReference type="InterPro" id="IPR035976">
    <property type="entry name" value="Sushi/SCR/CCP_sf"/>
</dbReference>
<dbReference type="Gene3D" id="2.20.100.10">
    <property type="entry name" value="Thrombospondin type-1 (TSP1) repeat"/>
    <property type="match status" value="3"/>
</dbReference>
<name>A0A315W0Q9_GAMAF</name>
<dbReference type="InterPro" id="IPR002172">
    <property type="entry name" value="LDrepeatLR_classA_rpt"/>
</dbReference>
<evidence type="ECO:0000256" key="17">
    <source>
        <dbReference type="ARBA" id="ARBA00023136"/>
    </source>
</evidence>
<protein>
    <recommendedName>
        <fullName evidence="28">MACPF domain-containing protein</fullName>
    </recommendedName>
</protein>
<dbReference type="Gene3D" id="3.30.60.30">
    <property type="match status" value="2"/>
</dbReference>
<keyword evidence="11" id="KW-0732">Signal</keyword>
<feature type="disulfide bond" evidence="22">
    <location>
        <begin position="736"/>
        <end position="763"/>
    </location>
</feature>
<dbReference type="InterPro" id="IPR036055">
    <property type="entry name" value="LDL_receptor-like_sf"/>
</dbReference>
<dbReference type="CDD" id="cd00112">
    <property type="entry name" value="LDLa"/>
    <property type="match status" value="1"/>
</dbReference>
<evidence type="ECO:0000259" key="24">
    <source>
        <dbReference type="PROSITE" id="PS50923"/>
    </source>
</evidence>
<reference evidence="26 27" key="1">
    <citation type="journal article" date="2018" name="G3 (Bethesda)">
        <title>A High-Quality Reference Genome for the Invasive Mosquitofish Gambusia affinis Using a Chicago Library.</title>
        <authorList>
            <person name="Hoffberg S.L."/>
            <person name="Troendle N.J."/>
            <person name="Glenn T.C."/>
            <person name="Mahmud O."/>
            <person name="Louha S."/>
            <person name="Chalopin D."/>
            <person name="Bennetzen J.L."/>
            <person name="Mauricio R."/>
        </authorList>
    </citation>
    <scope>NUCLEOTIDE SEQUENCE [LARGE SCALE GENOMIC DNA]</scope>
    <source>
        <strain evidence="26">NE01/NJP1002.9</strain>
        <tissue evidence="26">Muscle</tissue>
    </source>
</reference>
<dbReference type="InterPro" id="IPR020863">
    <property type="entry name" value="MACPF_CS"/>
</dbReference>
<dbReference type="InterPro" id="IPR048828">
    <property type="entry name" value="C6_KAZAL"/>
</dbReference>
<evidence type="ECO:0000256" key="7">
    <source>
        <dbReference type="ARBA" id="ARBA00022537"/>
    </source>
</evidence>
<evidence type="ECO:0000256" key="1">
    <source>
        <dbReference type="ARBA" id="ARBA00004276"/>
    </source>
</evidence>
<evidence type="ECO:0000256" key="13">
    <source>
        <dbReference type="ARBA" id="ARBA00022852"/>
    </source>
</evidence>
<keyword evidence="27" id="KW-1185">Reference proteome</keyword>
<keyword evidence="7" id="KW-1052">Target cell membrane</keyword>
<dbReference type="SMART" id="SM00057">
    <property type="entry name" value="FIMAC"/>
    <property type="match status" value="2"/>
</dbReference>
<dbReference type="InterPro" id="IPR001862">
    <property type="entry name" value="MAC_perforin"/>
</dbReference>
<dbReference type="Gene3D" id="2.10.70.10">
    <property type="entry name" value="Complement Module, domain 1"/>
    <property type="match status" value="2"/>
</dbReference>
<evidence type="ECO:0000256" key="3">
    <source>
        <dbReference type="ARBA" id="ARBA00009214"/>
    </source>
</evidence>
<comment type="subcellular location">
    <subcellularLocation>
        <location evidence="2">Secreted</location>
    </subcellularLocation>
    <subcellularLocation>
        <location evidence="1">Target cell membrane</location>
        <topology evidence="1">Multi-pass membrane protein</topology>
    </subcellularLocation>
</comment>
<dbReference type="Pfam" id="PF00057">
    <property type="entry name" value="Ldl_recept_a"/>
    <property type="match status" value="1"/>
</dbReference>
<gene>
    <name evidence="26" type="ORF">CCH79_00019673</name>
</gene>